<dbReference type="SUPFAM" id="SSF161098">
    <property type="entry name" value="MetI-like"/>
    <property type="match status" value="1"/>
</dbReference>
<keyword evidence="2 7" id="KW-0813">Transport</keyword>
<feature type="transmembrane region" description="Helical" evidence="7">
    <location>
        <begin position="246"/>
        <end position="264"/>
    </location>
</feature>
<evidence type="ECO:0000313" key="9">
    <source>
        <dbReference type="EMBL" id="GGN81616.1"/>
    </source>
</evidence>
<feature type="transmembrane region" description="Helical" evidence="7">
    <location>
        <begin position="83"/>
        <end position="107"/>
    </location>
</feature>
<dbReference type="RefSeq" id="WP_188716795.1">
    <property type="nucleotide sequence ID" value="NZ_BAABBD010000002.1"/>
</dbReference>
<dbReference type="CDD" id="cd06261">
    <property type="entry name" value="TM_PBP2"/>
    <property type="match status" value="1"/>
</dbReference>
<evidence type="ECO:0000256" key="2">
    <source>
        <dbReference type="ARBA" id="ARBA00022448"/>
    </source>
</evidence>
<dbReference type="InterPro" id="IPR050366">
    <property type="entry name" value="BP-dependent_transpt_permease"/>
</dbReference>
<feature type="transmembrane region" description="Helical" evidence="7">
    <location>
        <begin position="200"/>
        <end position="226"/>
    </location>
</feature>
<dbReference type="Pfam" id="PF00528">
    <property type="entry name" value="BPD_transp_1"/>
    <property type="match status" value="1"/>
</dbReference>
<feature type="transmembrane region" description="Helical" evidence="7">
    <location>
        <begin position="119"/>
        <end position="139"/>
    </location>
</feature>
<evidence type="ECO:0000256" key="5">
    <source>
        <dbReference type="ARBA" id="ARBA00022989"/>
    </source>
</evidence>
<dbReference type="InterPro" id="IPR000515">
    <property type="entry name" value="MetI-like"/>
</dbReference>
<dbReference type="PANTHER" id="PTHR43386">
    <property type="entry name" value="OLIGOPEPTIDE TRANSPORT SYSTEM PERMEASE PROTEIN APPC"/>
    <property type="match status" value="1"/>
</dbReference>
<proteinExistence type="inferred from homology"/>
<name>A0ABQ2KGZ9_9MICO</name>
<evidence type="ECO:0000256" key="7">
    <source>
        <dbReference type="RuleBase" id="RU363032"/>
    </source>
</evidence>
<feature type="transmembrane region" description="Helical" evidence="7">
    <location>
        <begin position="145"/>
        <end position="161"/>
    </location>
</feature>
<evidence type="ECO:0000313" key="10">
    <source>
        <dbReference type="Proteomes" id="UP000626982"/>
    </source>
</evidence>
<feature type="domain" description="ABC transmembrane type-1" evidence="8">
    <location>
        <begin position="79"/>
        <end position="268"/>
    </location>
</feature>
<keyword evidence="4 7" id="KW-0812">Transmembrane</keyword>
<evidence type="ECO:0000256" key="4">
    <source>
        <dbReference type="ARBA" id="ARBA00022692"/>
    </source>
</evidence>
<reference evidence="10" key="1">
    <citation type="journal article" date="2019" name="Int. J. Syst. Evol. Microbiol.">
        <title>The Global Catalogue of Microorganisms (GCM) 10K type strain sequencing project: providing services to taxonomists for standard genome sequencing and annotation.</title>
        <authorList>
            <consortium name="The Broad Institute Genomics Platform"/>
            <consortium name="The Broad Institute Genome Sequencing Center for Infectious Disease"/>
            <person name="Wu L."/>
            <person name="Ma J."/>
        </authorList>
    </citation>
    <scope>NUCLEOTIDE SEQUENCE [LARGE SCALE GENOMIC DNA]</scope>
    <source>
        <strain evidence="10">CGMCC 1.6960</strain>
    </source>
</reference>
<dbReference type="Proteomes" id="UP000626982">
    <property type="component" value="Unassembled WGS sequence"/>
</dbReference>
<keyword evidence="10" id="KW-1185">Reference proteome</keyword>
<sequence length="275" mass="28093">MIARALGSAGAALRQPGAVAAALVLAVLVGWALAPTAFAPLDPVHDLDAAAPLAPPSAAHWFGTDVLGRDVFSRVVHGARVSLLAGLVAVAISLTIGTALGIVAAYAGRWTDTAISRSVDVLVAIPGLLLSMALVSILGFGVDRVAIAVGLAGIPGFVRIARAETIRILSLPYFDAARTSGTRPLRILASHVLPNATGPVVVLAGLELGGAILAVAGLSFLGFGAVPPLPEWGSMVNEGRLHIATAWWLTFFPGAVVAATVLALNRLSRNARRRA</sequence>
<gene>
    <name evidence="9" type="ORF">GCM10010968_10560</name>
</gene>
<comment type="subcellular location">
    <subcellularLocation>
        <location evidence="1 7">Cell membrane</location>
        <topology evidence="1 7">Multi-pass membrane protein</topology>
    </subcellularLocation>
</comment>
<accession>A0ABQ2KGZ9</accession>
<keyword evidence="5 7" id="KW-1133">Transmembrane helix</keyword>
<keyword evidence="3" id="KW-1003">Cell membrane</keyword>
<comment type="similarity">
    <text evidence="7">Belongs to the binding-protein-dependent transport system permease family.</text>
</comment>
<dbReference type="Gene3D" id="1.10.3720.10">
    <property type="entry name" value="MetI-like"/>
    <property type="match status" value="1"/>
</dbReference>
<dbReference type="PROSITE" id="PS50928">
    <property type="entry name" value="ABC_TM1"/>
    <property type="match status" value="1"/>
</dbReference>
<evidence type="ECO:0000256" key="6">
    <source>
        <dbReference type="ARBA" id="ARBA00023136"/>
    </source>
</evidence>
<organism evidence="9 10">
    <name type="scientific">Agrococcus terreus</name>
    <dbReference type="NCBI Taxonomy" id="574649"/>
    <lineage>
        <taxon>Bacteria</taxon>
        <taxon>Bacillati</taxon>
        <taxon>Actinomycetota</taxon>
        <taxon>Actinomycetes</taxon>
        <taxon>Micrococcales</taxon>
        <taxon>Microbacteriaceae</taxon>
        <taxon>Agrococcus</taxon>
    </lineage>
</organism>
<evidence type="ECO:0000256" key="3">
    <source>
        <dbReference type="ARBA" id="ARBA00022475"/>
    </source>
</evidence>
<evidence type="ECO:0000256" key="1">
    <source>
        <dbReference type="ARBA" id="ARBA00004651"/>
    </source>
</evidence>
<evidence type="ECO:0000259" key="8">
    <source>
        <dbReference type="PROSITE" id="PS50928"/>
    </source>
</evidence>
<dbReference type="PANTHER" id="PTHR43386:SF25">
    <property type="entry name" value="PEPTIDE ABC TRANSPORTER PERMEASE PROTEIN"/>
    <property type="match status" value="1"/>
</dbReference>
<feature type="transmembrane region" description="Helical" evidence="7">
    <location>
        <begin position="12"/>
        <end position="34"/>
    </location>
</feature>
<dbReference type="InterPro" id="IPR035906">
    <property type="entry name" value="MetI-like_sf"/>
</dbReference>
<protein>
    <submittedName>
        <fullName evidence="9">ABC transporter permease</fullName>
    </submittedName>
</protein>
<dbReference type="EMBL" id="BMLM01000001">
    <property type="protein sequence ID" value="GGN81616.1"/>
    <property type="molecule type" value="Genomic_DNA"/>
</dbReference>
<keyword evidence="6 7" id="KW-0472">Membrane</keyword>
<comment type="caution">
    <text evidence="9">The sequence shown here is derived from an EMBL/GenBank/DDBJ whole genome shotgun (WGS) entry which is preliminary data.</text>
</comment>